<organism evidence="1">
    <name type="scientific">Vecturithrix granuli</name>
    <dbReference type="NCBI Taxonomy" id="1499967"/>
    <lineage>
        <taxon>Bacteria</taxon>
        <taxon>Candidatus Moduliflexota</taxon>
        <taxon>Candidatus Vecturitrichia</taxon>
        <taxon>Candidatus Vecturitrichales</taxon>
        <taxon>Candidatus Vecturitrichaceae</taxon>
        <taxon>Candidatus Vecturithrix</taxon>
    </lineage>
</organism>
<keyword evidence="2" id="KW-1185">Reference proteome</keyword>
<proteinExistence type="predicted"/>
<dbReference type="EMBL" id="DF820482">
    <property type="protein sequence ID" value="GAK61740.1"/>
    <property type="molecule type" value="Genomic_DNA"/>
</dbReference>
<name>A0A081CAY5_VECG1</name>
<protein>
    <submittedName>
        <fullName evidence="1">Uncharacterized protein</fullName>
    </submittedName>
</protein>
<sequence>MLGTKEARTVKSEKTGMNTGTKVALGVGAAAAVAGGVAALAISSGGDSDEETAESTGDLSSWWHFTGSCVGQGCREDRECGETPLPSDLCCGIDFGVVFEFCPLFKKTV</sequence>
<dbReference type="AlphaFoldDB" id="A0A081CAY5"/>
<dbReference type="Proteomes" id="UP000030661">
    <property type="component" value="Unassembled WGS sequence"/>
</dbReference>
<dbReference type="STRING" id="1499967.U27_02569"/>
<gene>
    <name evidence="1" type="ORF">U27_02569</name>
</gene>
<accession>A0A081CAY5</accession>
<dbReference type="HOGENOM" id="CLU_2178644_0_0_0"/>
<evidence type="ECO:0000313" key="2">
    <source>
        <dbReference type="Proteomes" id="UP000030661"/>
    </source>
</evidence>
<evidence type="ECO:0000313" key="1">
    <source>
        <dbReference type="EMBL" id="GAK61740.1"/>
    </source>
</evidence>
<reference evidence="1" key="1">
    <citation type="journal article" date="2015" name="PeerJ">
        <title>First genomic representation of candidate bacterial phylum KSB3 points to enhanced environmental sensing as a trigger of wastewater bulking.</title>
        <authorList>
            <person name="Sekiguchi Y."/>
            <person name="Ohashi A."/>
            <person name="Parks D.H."/>
            <person name="Yamauchi T."/>
            <person name="Tyson G.W."/>
            <person name="Hugenholtz P."/>
        </authorList>
    </citation>
    <scope>NUCLEOTIDE SEQUENCE [LARGE SCALE GENOMIC DNA]</scope>
</reference>